<dbReference type="Gene3D" id="3.40.50.300">
    <property type="entry name" value="P-loop containing nucleotide triphosphate hydrolases"/>
    <property type="match status" value="1"/>
</dbReference>
<dbReference type="InterPro" id="IPR027417">
    <property type="entry name" value="P-loop_NTPase"/>
</dbReference>
<organism evidence="2 3">
    <name type="scientific">Streptomyces wedmorensis</name>
    <dbReference type="NCBI Taxonomy" id="43759"/>
    <lineage>
        <taxon>Bacteria</taxon>
        <taxon>Bacillati</taxon>
        <taxon>Actinomycetota</taxon>
        <taxon>Actinomycetes</taxon>
        <taxon>Kitasatosporales</taxon>
        <taxon>Streptomycetaceae</taxon>
        <taxon>Streptomyces</taxon>
    </lineage>
</organism>
<gene>
    <name evidence="2" type="ORF">ACFQ63_13735</name>
</gene>
<feature type="domain" description="AAA" evidence="1">
    <location>
        <begin position="72"/>
        <end position="269"/>
    </location>
</feature>
<dbReference type="Proteomes" id="UP001600424">
    <property type="component" value="Unassembled WGS sequence"/>
</dbReference>
<dbReference type="InterPro" id="IPR025669">
    <property type="entry name" value="AAA_dom"/>
</dbReference>
<comment type="caution">
    <text evidence="2">The sequence shown here is derived from an EMBL/GenBank/DDBJ whole genome shotgun (WGS) entry which is preliminary data.</text>
</comment>
<sequence length="356" mass="39732">MEGTPEAEDQLVGLFEVAEMAGVGRTVVANWRARDKHFPAPVADLRSGPVFRASQIQSYLKRRKKHMAPKAHVISTINLKGGVGKTTTTAGLAEFLSAEFRKRVLVVDLDPQTNLTTVLIGEQKWEKLNDAGYTLATLFKDALRPEDEPLEFDLEKTLQRNVSSVDAVTKVDLLPSSLDLIDVQDRLASMPRGRFHANNPTDLLRKAIRKIIDDYDYVLVDCPPNLGIVTLNGLRISEGYIIPTIPDVLSTYGIPQIQRRVRAFADDLGETINEIGIVITKYKANSTVHWNTVRRLQDDEKLPVVLPTFIPEKNDIAGSAEFVGRGTLRQKYGYQGGFDAFRAMTQEFIELVEENA</sequence>
<dbReference type="Pfam" id="PF13614">
    <property type="entry name" value="AAA_31"/>
    <property type="match status" value="1"/>
</dbReference>
<protein>
    <submittedName>
        <fullName evidence="2">ParA family protein</fullName>
    </submittedName>
</protein>
<reference evidence="2 3" key="1">
    <citation type="submission" date="2024-09" db="EMBL/GenBank/DDBJ databases">
        <title>The Natural Products Discovery Center: Release of the First 8490 Sequenced Strains for Exploring Actinobacteria Biosynthetic Diversity.</title>
        <authorList>
            <person name="Kalkreuter E."/>
            <person name="Kautsar S.A."/>
            <person name="Yang D."/>
            <person name="Bader C.D."/>
            <person name="Teijaro C.N."/>
            <person name="Fluegel L."/>
            <person name="Davis C.M."/>
            <person name="Simpson J.R."/>
            <person name="Lauterbach L."/>
            <person name="Steele A.D."/>
            <person name="Gui C."/>
            <person name="Meng S."/>
            <person name="Li G."/>
            <person name="Viehrig K."/>
            <person name="Ye F."/>
            <person name="Su P."/>
            <person name="Kiefer A.F."/>
            <person name="Nichols A."/>
            <person name="Cepeda A.J."/>
            <person name="Yan W."/>
            <person name="Fan B."/>
            <person name="Jiang Y."/>
            <person name="Adhikari A."/>
            <person name="Zheng C.-J."/>
            <person name="Schuster L."/>
            <person name="Cowan T.M."/>
            <person name="Smanski M.J."/>
            <person name="Chevrette M.G."/>
            <person name="De Carvalho L.P.S."/>
            <person name="Shen B."/>
        </authorList>
    </citation>
    <scope>NUCLEOTIDE SEQUENCE [LARGE SCALE GENOMIC DNA]</scope>
    <source>
        <strain evidence="2 3">NPDC056472</strain>
    </source>
</reference>
<dbReference type="PANTHER" id="PTHR13696:SF52">
    <property type="entry name" value="PARA FAMILY PROTEIN CT_582"/>
    <property type="match status" value="1"/>
</dbReference>
<accession>A0ABW6IT11</accession>
<dbReference type="PANTHER" id="PTHR13696">
    <property type="entry name" value="P-LOOP CONTAINING NUCLEOSIDE TRIPHOSPHATE HYDROLASE"/>
    <property type="match status" value="1"/>
</dbReference>
<evidence type="ECO:0000313" key="2">
    <source>
        <dbReference type="EMBL" id="MFE5980761.1"/>
    </source>
</evidence>
<dbReference type="RefSeq" id="WP_386248903.1">
    <property type="nucleotide sequence ID" value="NZ_JBHTRV010000008.1"/>
</dbReference>
<dbReference type="SUPFAM" id="SSF52540">
    <property type="entry name" value="P-loop containing nucleoside triphosphate hydrolases"/>
    <property type="match status" value="1"/>
</dbReference>
<keyword evidence="3" id="KW-1185">Reference proteome</keyword>
<evidence type="ECO:0000313" key="3">
    <source>
        <dbReference type="Proteomes" id="UP001600424"/>
    </source>
</evidence>
<dbReference type="CDD" id="cd02042">
    <property type="entry name" value="ParAB_family"/>
    <property type="match status" value="1"/>
</dbReference>
<evidence type="ECO:0000259" key="1">
    <source>
        <dbReference type="Pfam" id="PF13614"/>
    </source>
</evidence>
<name>A0ABW6IT11_STRWE</name>
<dbReference type="InterPro" id="IPR050678">
    <property type="entry name" value="DNA_Partitioning_ATPase"/>
</dbReference>
<proteinExistence type="predicted"/>
<dbReference type="EMBL" id="JBHTRV010000008">
    <property type="protein sequence ID" value="MFE5980761.1"/>
    <property type="molecule type" value="Genomic_DNA"/>
</dbReference>